<dbReference type="AlphaFoldDB" id="A0AA35WR13"/>
<feature type="region of interest" description="Disordered" evidence="1">
    <location>
        <begin position="1"/>
        <end position="31"/>
    </location>
</feature>
<feature type="compositionally biased region" description="Polar residues" evidence="1">
    <location>
        <begin position="203"/>
        <end position="213"/>
    </location>
</feature>
<keyword evidence="3" id="KW-0675">Receptor</keyword>
<accession>A0AA35WR13</accession>
<dbReference type="GO" id="GO:0007266">
    <property type="term" value="P:Rho protein signal transduction"/>
    <property type="evidence" value="ECO:0007669"/>
    <property type="project" value="TreeGrafter"/>
</dbReference>
<keyword evidence="3" id="KW-0808">Transferase</keyword>
<protein>
    <submittedName>
        <fullName evidence="3">Epidermal growth factor receptor kinase substrate 8</fullName>
    </submittedName>
</protein>
<dbReference type="PANTHER" id="PTHR12287:SF23">
    <property type="entry name" value="AROUSER, ISOFORM A-RELATED"/>
    <property type="match status" value="1"/>
</dbReference>
<dbReference type="PANTHER" id="PTHR12287">
    <property type="entry name" value="EPIDERMAL GROWTH FACTOR RECEPTOR KINASE SUBSTRATE EPS8-RELATED PROTEIN"/>
    <property type="match status" value="1"/>
</dbReference>
<evidence type="ECO:0000256" key="1">
    <source>
        <dbReference type="SAM" id="MobiDB-lite"/>
    </source>
</evidence>
<feature type="compositionally biased region" description="Basic residues" evidence="1">
    <location>
        <begin position="22"/>
        <end position="31"/>
    </location>
</feature>
<proteinExistence type="predicted"/>
<keyword evidence="3" id="KW-0418">Kinase</keyword>
<organism evidence="3 4">
    <name type="scientific">Geodia barretti</name>
    <name type="common">Barrett's horny sponge</name>
    <dbReference type="NCBI Taxonomy" id="519541"/>
    <lineage>
        <taxon>Eukaryota</taxon>
        <taxon>Metazoa</taxon>
        <taxon>Porifera</taxon>
        <taxon>Demospongiae</taxon>
        <taxon>Heteroscleromorpha</taxon>
        <taxon>Tetractinellida</taxon>
        <taxon>Astrophorina</taxon>
        <taxon>Geodiidae</taxon>
        <taxon>Geodia</taxon>
    </lineage>
</organism>
<dbReference type="GO" id="GO:0003779">
    <property type="term" value="F:actin binding"/>
    <property type="evidence" value="ECO:0007669"/>
    <property type="project" value="TreeGrafter"/>
</dbReference>
<dbReference type="Proteomes" id="UP001174909">
    <property type="component" value="Unassembled WGS sequence"/>
</dbReference>
<evidence type="ECO:0000313" key="3">
    <source>
        <dbReference type="EMBL" id="CAI8029604.1"/>
    </source>
</evidence>
<reference evidence="3" key="1">
    <citation type="submission" date="2023-03" db="EMBL/GenBank/DDBJ databases">
        <authorList>
            <person name="Steffen K."/>
            <person name="Cardenas P."/>
        </authorList>
    </citation>
    <scope>NUCLEOTIDE SEQUENCE</scope>
</reference>
<dbReference type="InterPro" id="IPR039801">
    <property type="entry name" value="EPS8-like"/>
</dbReference>
<evidence type="ECO:0000259" key="2">
    <source>
        <dbReference type="Pfam" id="PF22975"/>
    </source>
</evidence>
<sequence>MQKDVIQRSALGPSMITPPMGLKRKTGKKEKKNKVMVSAPFNVKYVDMLEAPDQLQDQIKFPVEHIATMAMEQQEIDPSIATLDHVKGLLQQKTKEVLLCITNSALIVKDCVTKQRKEWLTRQQHLKALQGNWILQSHSNHPPPPSVTPPSLPAGGGCSISAPYPPHDHPTILQGNLQPESPSEVSRGPHQSYSSDGHAESIGQGSEGTSHPNNARDIIKQSSSKNISVLPSRSPGEGGETSEMRRRMKASRIQRDVDILNHVMEDLDDFKYILKSKAAAWADLEKKRKKSRRKKHDAAIEELRLRAEPPSEEEFKEVYRKCKFALNLITKLGHHLSAPSASELQAAIFSHYVSHFVSINKG</sequence>
<gene>
    <name evidence="3" type="ORF">GBAR_LOCUS16801</name>
</gene>
<feature type="compositionally biased region" description="Polar residues" evidence="1">
    <location>
        <begin position="220"/>
        <end position="231"/>
    </location>
</feature>
<dbReference type="GO" id="GO:0035023">
    <property type="term" value="P:regulation of Rho protein signal transduction"/>
    <property type="evidence" value="ECO:0007669"/>
    <property type="project" value="TreeGrafter"/>
</dbReference>
<feature type="region of interest" description="Disordered" evidence="1">
    <location>
        <begin position="135"/>
        <end position="247"/>
    </location>
</feature>
<feature type="domain" description="EPS8 spectrin-like" evidence="2">
    <location>
        <begin position="255"/>
        <end position="351"/>
    </location>
</feature>
<name>A0AA35WR13_GEOBA</name>
<dbReference type="GO" id="GO:0016301">
    <property type="term" value="F:kinase activity"/>
    <property type="evidence" value="ECO:0007669"/>
    <property type="project" value="UniProtKB-KW"/>
</dbReference>
<feature type="compositionally biased region" description="Polar residues" evidence="1">
    <location>
        <begin position="173"/>
        <end position="195"/>
    </location>
</feature>
<feature type="compositionally biased region" description="Pro residues" evidence="1">
    <location>
        <begin position="141"/>
        <end position="152"/>
    </location>
</feature>
<dbReference type="GO" id="GO:0005886">
    <property type="term" value="C:plasma membrane"/>
    <property type="evidence" value="ECO:0007669"/>
    <property type="project" value="TreeGrafter"/>
</dbReference>
<keyword evidence="4" id="KW-1185">Reference proteome</keyword>
<dbReference type="EMBL" id="CASHTH010002418">
    <property type="protein sequence ID" value="CAI8029604.1"/>
    <property type="molecule type" value="Genomic_DNA"/>
</dbReference>
<evidence type="ECO:0000313" key="4">
    <source>
        <dbReference type="Proteomes" id="UP001174909"/>
    </source>
</evidence>
<comment type="caution">
    <text evidence="3">The sequence shown here is derived from an EMBL/GenBank/DDBJ whole genome shotgun (WGS) entry which is preliminary data.</text>
</comment>
<dbReference type="InterPro" id="IPR055093">
    <property type="entry name" value="EPS8_2nd"/>
</dbReference>
<dbReference type="Pfam" id="PF22975">
    <property type="entry name" value="EPS8_2nd"/>
    <property type="match status" value="1"/>
</dbReference>